<evidence type="ECO:0000313" key="2">
    <source>
        <dbReference type="EMBL" id="SDK40775.1"/>
    </source>
</evidence>
<keyword evidence="3" id="KW-1185">Reference proteome</keyword>
<gene>
    <name evidence="2" type="ORF">SAMN05216212_2302</name>
</gene>
<sequence>MKKVLLIIGLGILFTGCAATPPVSELRQGVQTVAYVQNGVEPLRYSTGVIDASSFWAAYGSQVGGQTGGALWHGLAAAGASEQLSKAEQNALLVKGLYGEHDLATAVFSDLMPKLARAWDQPYDEADLVVLADRPARVEEGVLKNFETNADLVLMLEVSNLNLTEIFSMGGAFAAGLTMGLNTKSLTTEANVVMRAFKPSETDPRNYELAWWRMCGPNYTTMDTSYTMEELQEKPERMQEILDEAKGQAIEGCSAVLANLK</sequence>
<proteinExistence type="predicted"/>
<dbReference type="Proteomes" id="UP000199305">
    <property type="component" value="Unassembled WGS sequence"/>
</dbReference>
<evidence type="ECO:0000313" key="3">
    <source>
        <dbReference type="Proteomes" id="UP000199305"/>
    </source>
</evidence>
<accession>A0A1G9BPI2</accession>
<evidence type="ECO:0000256" key="1">
    <source>
        <dbReference type="SAM" id="SignalP"/>
    </source>
</evidence>
<dbReference type="PROSITE" id="PS51257">
    <property type="entry name" value="PROKAR_LIPOPROTEIN"/>
    <property type="match status" value="1"/>
</dbReference>
<feature type="chain" id="PRO_5011523802" description="Lipoprotein" evidence="1">
    <location>
        <begin position="19"/>
        <end position="261"/>
    </location>
</feature>
<reference evidence="3" key="1">
    <citation type="submission" date="2016-10" db="EMBL/GenBank/DDBJ databases">
        <authorList>
            <person name="Varghese N."/>
            <person name="Submissions S."/>
        </authorList>
    </citation>
    <scope>NUCLEOTIDE SEQUENCE [LARGE SCALE GENOMIC DNA]</scope>
    <source>
        <strain evidence="3">CGMCC 1.10658</strain>
    </source>
</reference>
<organism evidence="2 3">
    <name type="scientific">Microbulbifer yueqingensis</name>
    <dbReference type="NCBI Taxonomy" id="658219"/>
    <lineage>
        <taxon>Bacteria</taxon>
        <taxon>Pseudomonadati</taxon>
        <taxon>Pseudomonadota</taxon>
        <taxon>Gammaproteobacteria</taxon>
        <taxon>Cellvibrionales</taxon>
        <taxon>Microbulbiferaceae</taxon>
        <taxon>Microbulbifer</taxon>
    </lineage>
</organism>
<dbReference type="RefSeq" id="WP_091513838.1">
    <property type="nucleotide sequence ID" value="NZ_FNFH01000004.1"/>
</dbReference>
<dbReference type="OrthoDB" id="9846870at2"/>
<protein>
    <recommendedName>
        <fullName evidence="4">Lipoprotein</fullName>
    </recommendedName>
</protein>
<evidence type="ECO:0008006" key="4">
    <source>
        <dbReference type="Google" id="ProtNLM"/>
    </source>
</evidence>
<keyword evidence="1" id="KW-0732">Signal</keyword>
<dbReference type="EMBL" id="FNFH01000004">
    <property type="protein sequence ID" value="SDK40775.1"/>
    <property type="molecule type" value="Genomic_DNA"/>
</dbReference>
<dbReference type="AlphaFoldDB" id="A0A1G9BPI2"/>
<name>A0A1G9BPI2_9GAMM</name>
<feature type="signal peptide" evidence="1">
    <location>
        <begin position="1"/>
        <end position="18"/>
    </location>
</feature>